<keyword evidence="4 10" id="KW-0378">Hydrolase</keyword>
<keyword evidence="7 10" id="KW-0238">DNA-binding</keyword>
<dbReference type="GO" id="GO:0004519">
    <property type="term" value="F:endonuclease activity"/>
    <property type="evidence" value="ECO:0007669"/>
    <property type="project" value="UniProtKB-UniRule"/>
</dbReference>
<dbReference type="GO" id="GO:0003677">
    <property type="term" value="F:DNA binding"/>
    <property type="evidence" value="ECO:0007669"/>
    <property type="project" value="UniProtKB-KW"/>
</dbReference>
<dbReference type="CDD" id="cd09634">
    <property type="entry name" value="Cas1_I-II-III"/>
    <property type="match status" value="1"/>
</dbReference>
<dbReference type="PANTHER" id="PTHR34353:SF2">
    <property type="entry name" value="CRISPR-ASSOCIATED ENDONUCLEASE CAS1 1"/>
    <property type="match status" value="1"/>
</dbReference>
<feature type="binding site" evidence="10">
    <location>
        <position position="168"/>
    </location>
    <ligand>
        <name>Mn(2+)</name>
        <dbReference type="ChEBI" id="CHEBI:29035"/>
    </ligand>
</feature>
<dbReference type="Gene3D" id="1.20.120.920">
    <property type="entry name" value="CRISPR-associated endonuclease Cas1, C-terminal domain"/>
    <property type="match status" value="1"/>
</dbReference>
<dbReference type="NCBIfam" id="TIGR00287">
    <property type="entry name" value="cas1"/>
    <property type="match status" value="1"/>
</dbReference>
<dbReference type="Proteomes" id="UP001403385">
    <property type="component" value="Unassembled WGS sequence"/>
</dbReference>
<dbReference type="HAMAP" id="MF_01470">
    <property type="entry name" value="Cas1"/>
    <property type="match status" value="1"/>
</dbReference>
<dbReference type="GO" id="GO:0043571">
    <property type="term" value="P:maintenance of CRISPR repeat elements"/>
    <property type="evidence" value="ECO:0007669"/>
    <property type="project" value="UniProtKB-UniRule"/>
</dbReference>
<keyword evidence="6 10" id="KW-0051">Antiviral defense</keyword>
<evidence type="ECO:0000256" key="7">
    <source>
        <dbReference type="ARBA" id="ARBA00023125"/>
    </source>
</evidence>
<comment type="similarity">
    <text evidence="10">Belongs to the CRISPR-associated endonuclease Cas1 family.</text>
</comment>
<feature type="binding site" evidence="10">
    <location>
        <position position="233"/>
    </location>
    <ligand>
        <name>Mn(2+)</name>
        <dbReference type="ChEBI" id="CHEBI:29035"/>
    </ligand>
</feature>
<keyword evidence="1 10" id="KW-0540">Nuclease</keyword>
<comment type="cofactor">
    <cofactor evidence="10">
        <name>Mg(2+)</name>
        <dbReference type="ChEBI" id="CHEBI:18420"/>
    </cofactor>
    <cofactor evidence="10">
        <name>Mn(2+)</name>
        <dbReference type="ChEBI" id="CHEBI:29035"/>
    </cofactor>
</comment>
<dbReference type="AlphaFoldDB" id="A0AAW9RZI9"/>
<evidence type="ECO:0000313" key="12">
    <source>
        <dbReference type="Proteomes" id="UP001403385"/>
    </source>
</evidence>
<dbReference type="GO" id="GO:0016787">
    <property type="term" value="F:hydrolase activity"/>
    <property type="evidence" value="ECO:0007669"/>
    <property type="project" value="UniProtKB-KW"/>
</dbReference>
<comment type="caution">
    <text evidence="11">The sequence shown here is derived from an EMBL/GenBank/DDBJ whole genome shotgun (WGS) entry which is preliminary data.</text>
</comment>
<evidence type="ECO:0000256" key="9">
    <source>
        <dbReference type="ARBA" id="ARBA00038592"/>
    </source>
</evidence>
<comment type="function">
    <text evidence="10">CRISPR (clustered regularly interspaced short palindromic repeat), is an adaptive immune system that provides protection against mobile genetic elements (viruses, transposable elements and conjugative plasmids). CRISPR clusters contain spacers, sequences complementary to antecedent mobile elements, and target invading nucleic acids. CRISPR clusters are transcribed and processed into CRISPR RNA (crRNA). Acts as a dsDNA endonuclease. Involved in the integration of spacer DNA into the CRISPR cassette.</text>
</comment>
<evidence type="ECO:0000256" key="1">
    <source>
        <dbReference type="ARBA" id="ARBA00022722"/>
    </source>
</evidence>
<evidence type="ECO:0000256" key="6">
    <source>
        <dbReference type="ARBA" id="ARBA00023118"/>
    </source>
</evidence>
<name>A0AAW9RZI9_9BACT</name>
<dbReference type="Pfam" id="PF01867">
    <property type="entry name" value="Cas_Cas1"/>
    <property type="match status" value="1"/>
</dbReference>
<dbReference type="InterPro" id="IPR002729">
    <property type="entry name" value="CRISPR-assoc_Cas1"/>
</dbReference>
<evidence type="ECO:0000256" key="3">
    <source>
        <dbReference type="ARBA" id="ARBA00022759"/>
    </source>
</evidence>
<dbReference type="RefSeq" id="WP_346819771.1">
    <property type="nucleotide sequence ID" value="NZ_JBDKWZ010000002.1"/>
</dbReference>
<organism evidence="11 12">
    <name type="scientific">Rapidithrix thailandica</name>
    <dbReference type="NCBI Taxonomy" id="413964"/>
    <lineage>
        <taxon>Bacteria</taxon>
        <taxon>Pseudomonadati</taxon>
        <taxon>Bacteroidota</taxon>
        <taxon>Cytophagia</taxon>
        <taxon>Cytophagales</taxon>
        <taxon>Flammeovirgaceae</taxon>
        <taxon>Rapidithrix</taxon>
    </lineage>
</organism>
<keyword evidence="3 10" id="KW-0255">Endonuclease</keyword>
<evidence type="ECO:0000256" key="10">
    <source>
        <dbReference type="HAMAP-Rule" id="MF_01470"/>
    </source>
</evidence>
<protein>
    <recommendedName>
        <fullName evidence="10">CRISPR-associated endonuclease Cas1</fullName>
        <ecNumber evidence="10">3.1.-.-</ecNumber>
    </recommendedName>
</protein>
<dbReference type="EC" id="3.1.-.-" evidence="10"/>
<proteinExistence type="inferred from homology"/>
<evidence type="ECO:0000313" key="11">
    <source>
        <dbReference type="EMBL" id="MEN7546983.1"/>
    </source>
</evidence>
<dbReference type="InterPro" id="IPR050646">
    <property type="entry name" value="Cas1"/>
</dbReference>
<evidence type="ECO:0000256" key="4">
    <source>
        <dbReference type="ARBA" id="ARBA00022801"/>
    </source>
</evidence>
<evidence type="ECO:0000256" key="5">
    <source>
        <dbReference type="ARBA" id="ARBA00022842"/>
    </source>
</evidence>
<dbReference type="GO" id="GO:0051607">
    <property type="term" value="P:defense response to virus"/>
    <property type="evidence" value="ECO:0007669"/>
    <property type="project" value="UniProtKB-UniRule"/>
</dbReference>
<comment type="subunit">
    <text evidence="9 10">Homodimer, forms a heterotetramer with a Cas2 homodimer.</text>
</comment>
<dbReference type="GO" id="GO:0046872">
    <property type="term" value="F:metal ion binding"/>
    <property type="evidence" value="ECO:0007669"/>
    <property type="project" value="UniProtKB-UniRule"/>
</dbReference>
<keyword evidence="8 10" id="KW-0464">Manganese</keyword>
<reference evidence="11 12" key="1">
    <citation type="submission" date="2024-04" db="EMBL/GenBank/DDBJ databases">
        <title>Novel genus in family Flammeovirgaceae.</title>
        <authorList>
            <person name="Nguyen T.H."/>
            <person name="Vuong T.Q."/>
            <person name="Le H."/>
            <person name="Kim S.-G."/>
        </authorList>
    </citation>
    <scope>NUCLEOTIDE SEQUENCE [LARGE SCALE GENOMIC DNA]</scope>
    <source>
        <strain evidence="11 12">JCM 23209</strain>
    </source>
</reference>
<dbReference type="InterPro" id="IPR042211">
    <property type="entry name" value="CRISPR-assoc_Cas1_N"/>
</dbReference>
<keyword evidence="5 10" id="KW-0460">Magnesium</keyword>
<dbReference type="Gene3D" id="3.100.10.20">
    <property type="entry name" value="CRISPR-associated endonuclease Cas1, N-terminal domain"/>
    <property type="match status" value="1"/>
</dbReference>
<evidence type="ECO:0000256" key="2">
    <source>
        <dbReference type="ARBA" id="ARBA00022723"/>
    </source>
</evidence>
<gene>
    <name evidence="10 11" type="primary">cas1</name>
    <name evidence="11" type="ORF">AAG747_03640</name>
</gene>
<keyword evidence="2 10" id="KW-0479">Metal-binding</keyword>
<dbReference type="EMBL" id="JBDKWZ010000002">
    <property type="protein sequence ID" value="MEN7546983.1"/>
    <property type="molecule type" value="Genomic_DNA"/>
</dbReference>
<feature type="binding site" evidence="10">
    <location>
        <position position="248"/>
    </location>
    <ligand>
        <name>Mn(2+)</name>
        <dbReference type="ChEBI" id="CHEBI:29035"/>
    </ligand>
</feature>
<accession>A0AAW9RZI9</accession>
<keyword evidence="12" id="KW-1185">Reference proteome</keyword>
<dbReference type="InterPro" id="IPR042206">
    <property type="entry name" value="CRISPR-assoc_Cas1_C"/>
</dbReference>
<sequence>MQLVIDTFGTSVHRKQNAFEIVNKEGKKRVSPQKIRTIVLNCAAKISSDAVILAVENEIDILFVDKSGKPQARVWSHKFGPLTTIRKNQLKFAESQEGLAWAGQRVWKKMQQQAAFLYQLRYSFSVLSPEKIDACIKTIEAVALQLQELLRSAKGRDKGLAASCRGWEGTASRHYFQGLAWALPPGYHFAGRTKRPAKDPFNCVLNYLYGMLYSFVEVELLKAGIDPHIGVLHADQYKRPVFVYDFIESYRIWADTVAFRLFQRYALNERDFEPCEGGLWLAGSGKREVIPAFHQYLYEPYSLKKKQKTRMQHLSVECRQLAKSLLQRE</sequence>
<evidence type="ECO:0000256" key="8">
    <source>
        <dbReference type="ARBA" id="ARBA00023211"/>
    </source>
</evidence>
<dbReference type="PANTHER" id="PTHR34353">
    <property type="entry name" value="CRISPR-ASSOCIATED ENDONUCLEASE CAS1 1"/>
    <property type="match status" value="1"/>
</dbReference>